<evidence type="ECO:0000256" key="6">
    <source>
        <dbReference type="SAM" id="Phobius"/>
    </source>
</evidence>
<keyword evidence="9" id="KW-1185">Reference proteome</keyword>
<dbReference type="GO" id="GO:0043190">
    <property type="term" value="C:ATP-binding cassette (ABC) transporter complex"/>
    <property type="evidence" value="ECO:0007669"/>
    <property type="project" value="InterPro"/>
</dbReference>
<evidence type="ECO:0000256" key="2">
    <source>
        <dbReference type="ARBA" id="ARBA00022692"/>
    </source>
</evidence>
<evidence type="ECO:0000313" key="8">
    <source>
        <dbReference type="EMBL" id="ADG76322.1"/>
    </source>
</evidence>
<name>D5UCT7_CELFN</name>
<feature type="transmembrane region" description="Helical" evidence="6">
    <location>
        <begin position="130"/>
        <end position="151"/>
    </location>
</feature>
<dbReference type="AlphaFoldDB" id="D5UCT7"/>
<feature type="domain" description="ABC-2 type transporter transmembrane" evidence="7">
    <location>
        <begin position="34"/>
        <end position="231"/>
    </location>
</feature>
<dbReference type="PANTHER" id="PTHR43229">
    <property type="entry name" value="NODULATION PROTEIN J"/>
    <property type="match status" value="1"/>
</dbReference>
<dbReference type="eggNOG" id="COG0842">
    <property type="taxonomic scope" value="Bacteria"/>
</dbReference>
<keyword evidence="5" id="KW-0046">Antibiotic resistance</keyword>
<proteinExistence type="predicted"/>
<dbReference type="OrthoDB" id="3745966at2"/>
<dbReference type="HOGENOM" id="CLU_039483_5_2_11"/>
<evidence type="ECO:0000313" key="9">
    <source>
        <dbReference type="Proteomes" id="UP000000849"/>
    </source>
</evidence>
<gene>
    <name evidence="8" type="ordered locus">Cfla_3448</name>
</gene>
<keyword evidence="4 6" id="KW-0472">Membrane</keyword>
<feature type="transmembrane region" description="Helical" evidence="6">
    <location>
        <begin position="157"/>
        <end position="178"/>
    </location>
</feature>
<dbReference type="PANTHER" id="PTHR43229:SF2">
    <property type="entry name" value="NODULATION PROTEIN J"/>
    <property type="match status" value="1"/>
</dbReference>
<reference evidence="8 9" key="1">
    <citation type="journal article" date="2010" name="Stand. Genomic Sci.">
        <title>Complete genome sequence of Cellulomonas flavigena type strain (134).</title>
        <authorList>
            <person name="Abt B."/>
            <person name="Foster B."/>
            <person name="Lapidus A."/>
            <person name="Clum A."/>
            <person name="Sun H."/>
            <person name="Pukall R."/>
            <person name="Lucas S."/>
            <person name="Glavina Del Rio T."/>
            <person name="Nolan M."/>
            <person name="Tice H."/>
            <person name="Cheng J.F."/>
            <person name="Pitluck S."/>
            <person name="Liolios K."/>
            <person name="Ivanova N."/>
            <person name="Mavromatis K."/>
            <person name="Ovchinnikova G."/>
            <person name="Pati A."/>
            <person name="Goodwin L."/>
            <person name="Chen A."/>
            <person name="Palaniappan K."/>
            <person name="Land M."/>
            <person name="Hauser L."/>
            <person name="Chang Y.J."/>
            <person name="Jeffries C.D."/>
            <person name="Rohde M."/>
            <person name="Goker M."/>
            <person name="Woyke T."/>
            <person name="Bristow J."/>
            <person name="Eisen J.A."/>
            <person name="Markowitz V."/>
            <person name="Hugenholtz P."/>
            <person name="Kyrpides N.C."/>
            <person name="Klenk H.P."/>
        </authorList>
    </citation>
    <scope>NUCLEOTIDE SEQUENCE [LARGE SCALE GENOMIC DNA]</scope>
    <source>
        <strain evidence="9">ATCC 482 / DSM 20109 / BCRC 11376 / JCM 18109 / NBRC 3775 / NCIMB 8073 / NRS 134</strain>
    </source>
</reference>
<dbReference type="GO" id="GO:0140359">
    <property type="term" value="F:ABC-type transporter activity"/>
    <property type="evidence" value="ECO:0007669"/>
    <property type="project" value="InterPro"/>
</dbReference>
<accession>D5UCT7</accession>
<dbReference type="GO" id="GO:0046677">
    <property type="term" value="P:response to antibiotic"/>
    <property type="evidence" value="ECO:0007669"/>
    <property type="project" value="UniProtKB-KW"/>
</dbReference>
<sequence length="271" mass="28555">MSTTAPPVDLPAVPRPDRPALRPWVSLAALHARYQVLETVRVPIAVLGNLLFPALALLFFVIPQSSITQHPLASVAAIAQLGTFAIMSACLFTHGAGVAEDRAQPFDTFVRTLPARPGPRLAGRVLNGLLWAYLALVPPVLIGALFTAATITPLRALGAVAMVVAVAVPFTLLGLAIGYAMSTKAALAVVQAVLFPLAFAGGLFMPPEVFPRWLDVASQALPSRAARDLVIQVTTGVEGGGLALPVLLAWTAVFAALAVWAVRRDEGRRFH</sequence>
<evidence type="ECO:0000256" key="5">
    <source>
        <dbReference type="ARBA" id="ARBA00023251"/>
    </source>
</evidence>
<protein>
    <submittedName>
        <fullName evidence="8">ABC-2 type transporter</fullName>
    </submittedName>
</protein>
<dbReference type="InterPro" id="IPR000412">
    <property type="entry name" value="ABC_2_transport"/>
</dbReference>
<dbReference type="RefSeq" id="WP_013118650.1">
    <property type="nucleotide sequence ID" value="NC_014151.1"/>
</dbReference>
<evidence type="ECO:0000256" key="3">
    <source>
        <dbReference type="ARBA" id="ARBA00022989"/>
    </source>
</evidence>
<feature type="transmembrane region" description="Helical" evidence="6">
    <location>
        <begin position="242"/>
        <end position="262"/>
    </location>
</feature>
<keyword evidence="3 6" id="KW-1133">Transmembrane helix</keyword>
<dbReference type="KEGG" id="cfl:Cfla_3448"/>
<feature type="transmembrane region" description="Helical" evidence="6">
    <location>
        <begin position="74"/>
        <end position="92"/>
    </location>
</feature>
<evidence type="ECO:0000259" key="7">
    <source>
        <dbReference type="Pfam" id="PF01061"/>
    </source>
</evidence>
<dbReference type="InterPro" id="IPR051784">
    <property type="entry name" value="Nod_factor_ABC_transporter"/>
</dbReference>
<feature type="transmembrane region" description="Helical" evidence="6">
    <location>
        <begin position="185"/>
        <end position="205"/>
    </location>
</feature>
<dbReference type="InterPro" id="IPR013525">
    <property type="entry name" value="ABC2_TM"/>
</dbReference>
<dbReference type="STRING" id="446466.Cfla_3448"/>
<feature type="transmembrane region" description="Helical" evidence="6">
    <location>
        <begin position="42"/>
        <end position="62"/>
    </location>
</feature>
<evidence type="ECO:0000256" key="1">
    <source>
        <dbReference type="ARBA" id="ARBA00004141"/>
    </source>
</evidence>
<dbReference type="Proteomes" id="UP000000849">
    <property type="component" value="Chromosome"/>
</dbReference>
<keyword evidence="2 6" id="KW-0812">Transmembrane</keyword>
<evidence type="ECO:0000256" key="4">
    <source>
        <dbReference type="ARBA" id="ARBA00023136"/>
    </source>
</evidence>
<comment type="subcellular location">
    <subcellularLocation>
        <location evidence="1">Membrane</location>
        <topology evidence="1">Multi-pass membrane protein</topology>
    </subcellularLocation>
</comment>
<dbReference type="Pfam" id="PF01061">
    <property type="entry name" value="ABC2_membrane"/>
    <property type="match status" value="1"/>
</dbReference>
<dbReference type="PIRSF" id="PIRSF006648">
    <property type="entry name" value="DrrB"/>
    <property type="match status" value="1"/>
</dbReference>
<dbReference type="EMBL" id="CP001964">
    <property type="protein sequence ID" value="ADG76322.1"/>
    <property type="molecule type" value="Genomic_DNA"/>
</dbReference>
<organism evidence="8 9">
    <name type="scientific">Cellulomonas flavigena (strain ATCC 482 / DSM 20109 / BCRC 11376 / JCM 18109 / NBRC 3775 / NCIMB 8073 / NRS 134)</name>
    <dbReference type="NCBI Taxonomy" id="446466"/>
    <lineage>
        <taxon>Bacteria</taxon>
        <taxon>Bacillati</taxon>
        <taxon>Actinomycetota</taxon>
        <taxon>Actinomycetes</taxon>
        <taxon>Micrococcales</taxon>
        <taxon>Cellulomonadaceae</taxon>
        <taxon>Cellulomonas</taxon>
    </lineage>
</organism>